<keyword evidence="3" id="KW-0999">Mitochondrion inner membrane</keyword>
<accession>A0A452ILP6</accession>
<keyword evidence="5 7" id="KW-0496">Mitochondrion</keyword>
<reference evidence="11" key="1">
    <citation type="journal article" date="2017" name="PLoS ONE">
        <title>The Agassiz's desert tortoise genome provides a resource for the conservation of a threatened species.</title>
        <authorList>
            <person name="Tollis M."/>
            <person name="DeNardo D.F."/>
            <person name="Cornelius J.A."/>
            <person name="Dolby G.A."/>
            <person name="Edwards T."/>
            <person name="Henen B.T."/>
            <person name="Karl A.E."/>
            <person name="Murphy R.W."/>
            <person name="Kusumi K."/>
        </authorList>
    </citation>
    <scope>NUCLEOTIDE SEQUENCE [LARGE SCALE GENOMIC DNA]</scope>
</reference>
<evidence type="ECO:0000256" key="3">
    <source>
        <dbReference type="ARBA" id="ARBA00022792"/>
    </source>
</evidence>
<dbReference type="Proteomes" id="UP000291020">
    <property type="component" value="Unassembled WGS sequence"/>
</dbReference>
<evidence type="ECO:0000256" key="8">
    <source>
        <dbReference type="SAM" id="Phobius"/>
    </source>
</evidence>
<reference evidence="10" key="2">
    <citation type="submission" date="2025-08" db="UniProtKB">
        <authorList>
            <consortium name="Ensembl"/>
        </authorList>
    </citation>
    <scope>IDENTIFICATION</scope>
</reference>
<dbReference type="InterPro" id="IPR033122">
    <property type="entry name" value="LETM1-like_RBD"/>
</dbReference>
<evidence type="ECO:0000256" key="2">
    <source>
        <dbReference type="ARBA" id="ARBA00022692"/>
    </source>
</evidence>
<evidence type="ECO:0000259" key="9">
    <source>
        <dbReference type="PROSITE" id="PS51758"/>
    </source>
</evidence>
<evidence type="ECO:0000256" key="4">
    <source>
        <dbReference type="ARBA" id="ARBA00022989"/>
    </source>
</evidence>
<dbReference type="Pfam" id="PF07766">
    <property type="entry name" value="LETM1_RBD"/>
    <property type="match status" value="1"/>
</dbReference>
<keyword evidence="6 8" id="KW-0472">Membrane</keyword>
<dbReference type="GO" id="GO:0030003">
    <property type="term" value="P:intracellular monoatomic cation homeostasis"/>
    <property type="evidence" value="ECO:0007669"/>
    <property type="project" value="TreeGrafter"/>
</dbReference>
<feature type="transmembrane region" description="Helical" evidence="8">
    <location>
        <begin position="189"/>
        <end position="215"/>
    </location>
</feature>
<dbReference type="AlphaFoldDB" id="A0A452ILP6"/>
<protein>
    <recommendedName>
        <fullName evidence="9">Letm1 RBD domain-containing protein</fullName>
    </recommendedName>
</protein>
<evidence type="ECO:0000256" key="1">
    <source>
        <dbReference type="ARBA" id="ARBA00004434"/>
    </source>
</evidence>
<feature type="domain" description="Letm1 RBD" evidence="9">
    <location>
        <begin position="232"/>
        <end position="424"/>
    </location>
</feature>
<comment type="subcellular location">
    <subcellularLocation>
        <location evidence="1">Mitochondrion inner membrane</location>
        <topology evidence="1">Single-pass membrane protein</topology>
    </subcellularLocation>
</comment>
<sequence length="424" mass="48246">MGRPRLSGGSCQSALGPAHRLPPALAPGQPRDNLCPLSLRDDLCAVAKMALSRLGCGRGGLHGGLLGVGPVTVPASWLRRVLRAPEPVPAWRALRHPACCLSTKTNPKAILAAVVSQFKYANGKYESFLERTFPRFYVLYSTFLKGCRTLFSEAKEIRRIKLNMSLKKIDFHQLPYREMERLRQFRRDLIKAIPIGLLALPPFANYLIFLLMYLFPRQLLIRHFWTPKQQFEFLNIYHGMRREVYPEIIDGLEQVTRFIADQQLRDQMQELCTKVQSGSHPEVAKLLAVRSLFVGHPLGLQRLRVWQVKALSRVLFLTPHLPIFVLRYRLRSHMLELQHLDQAMLKLGVSELSEEEVKMACYVRGLNSTHLSSSECQKWLKQWAKLSCELKASWRGAGLCPASKSEIDISPPPCLCPECYCGFS</sequence>
<keyword evidence="11" id="KW-1185">Reference proteome</keyword>
<name>A0A452ILP6_9SAUR</name>
<evidence type="ECO:0000256" key="7">
    <source>
        <dbReference type="PROSITE-ProRule" id="PRU01094"/>
    </source>
</evidence>
<evidence type="ECO:0000313" key="11">
    <source>
        <dbReference type="Proteomes" id="UP000291020"/>
    </source>
</evidence>
<evidence type="ECO:0000256" key="6">
    <source>
        <dbReference type="ARBA" id="ARBA00023136"/>
    </source>
</evidence>
<dbReference type="Ensembl" id="ENSGAGT00000032704.1">
    <property type="protein sequence ID" value="ENSGAGP00000028789.1"/>
    <property type="gene ID" value="ENSGAGG00000020860.1"/>
</dbReference>
<keyword evidence="2 8" id="KW-0812">Transmembrane</keyword>
<evidence type="ECO:0000313" key="10">
    <source>
        <dbReference type="Ensembl" id="ENSGAGP00000028789.1"/>
    </source>
</evidence>
<evidence type="ECO:0000256" key="5">
    <source>
        <dbReference type="ARBA" id="ARBA00023128"/>
    </source>
</evidence>
<dbReference type="InterPro" id="IPR044202">
    <property type="entry name" value="LETM1/MDM38-like"/>
</dbReference>
<reference evidence="10" key="3">
    <citation type="submission" date="2025-09" db="UniProtKB">
        <authorList>
            <consortium name="Ensembl"/>
        </authorList>
    </citation>
    <scope>IDENTIFICATION</scope>
</reference>
<dbReference type="PANTHER" id="PTHR14009">
    <property type="entry name" value="LEUCINE ZIPPER-EF-HAND CONTAINING TRANSMEMBRANE PROTEIN"/>
    <property type="match status" value="1"/>
</dbReference>
<proteinExistence type="predicted"/>
<dbReference type="STRING" id="38772.ENSGAGP00000028789"/>
<dbReference type="GO" id="GO:0005743">
    <property type="term" value="C:mitochondrial inner membrane"/>
    <property type="evidence" value="ECO:0007669"/>
    <property type="project" value="UniProtKB-SubCell"/>
</dbReference>
<dbReference type="PROSITE" id="PS51758">
    <property type="entry name" value="LETM1_RBD"/>
    <property type="match status" value="1"/>
</dbReference>
<dbReference type="GO" id="GO:0043022">
    <property type="term" value="F:ribosome binding"/>
    <property type="evidence" value="ECO:0007669"/>
    <property type="project" value="InterPro"/>
</dbReference>
<organism evidence="10 11">
    <name type="scientific">Gopherus agassizii</name>
    <name type="common">Agassiz's desert tortoise</name>
    <dbReference type="NCBI Taxonomy" id="38772"/>
    <lineage>
        <taxon>Eukaryota</taxon>
        <taxon>Metazoa</taxon>
        <taxon>Chordata</taxon>
        <taxon>Craniata</taxon>
        <taxon>Vertebrata</taxon>
        <taxon>Euteleostomi</taxon>
        <taxon>Archelosauria</taxon>
        <taxon>Testudinata</taxon>
        <taxon>Testudines</taxon>
        <taxon>Cryptodira</taxon>
        <taxon>Durocryptodira</taxon>
        <taxon>Testudinoidea</taxon>
        <taxon>Testudinidae</taxon>
        <taxon>Gopherus</taxon>
    </lineage>
</organism>
<keyword evidence="4 8" id="KW-1133">Transmembrane helix</keyword>
<dbReference type="PANTHER" id="PTHR14009:SF13">
    <property type="entry name" value="LETM1 DOMAIN-CONTAINING PROTEIN 1"/>
    <property type="match status" value="1"/>
</dbReference>